<feature type="compositionally biased region" description="Low complexity" evidence="1">
    <location>
        <begin position="82"/>
        <end position="91"/>
    </location>
</feature>
<comment type="caution">
    <text evidence="2">The sequence shown here is derived from an EMBL/GenBank/DDBJ whole genome shotgun (WGS) entry which is preliminary data.</text>
</comment>
<evidence type="ECO:0000313" key="3">
    <source>
        <dbReference type="Proteomes" id="UP000289738"/>
    </source>
</evidence>
<feature type="compositionally biased region" description="Polar residues" evidence="1">
    <location>
        <begin position="8"/>
        <end position="23"/>
    </location>
</feature>
<dbReference type="EMBL" id="SDMP01000007">
    <property type="protein sequence ID" value="RYR50087.1"/>
    <property type="molecule type" value="Genomic_DNA"/>
</dbReference>
<dbReference type="EMBL" id="SDMP01000007">
    <property type="protein sequence ID" value="RYR50086.1"/>
    <property type="molecule type" value="Genomic_DNA"/>
</dbReference>
<keyword evidence="3" id="KW-1185">Reference proteome</keyword>
<gene>
    <name evidence="2" type="ORF">Ahy_A07g036646</name>
</gene>
<accession>A0A445CGR1</accession>
<organism evidence="2 3">
    <name type="scientific">Arachis hypogaea</name>
    <name type="common">Peanut</name>
    <dbReference type="NCBI Taxonomy" id="3818"/>
    <lineage>
        <taxon>Eukaryota</taxon>
        <taxon>Viridiplantae</taxon>
        <taxon>Streptophyta</taxon>
        <taxon>Embryophyta</taxon>
        <taxon>Tracheophyta</taxon>
        <taxon>Spermatophyta</taxon>
        <taxon>Magnoliopsida</taxon>
        <taxon>eudicotyledons</taxon>
        <taxon>Gunneridae</taxon>
        <taxon>Pentapetalae</taxon>
        <taxon>rosids</taxon>
        <taxon>fabids</taxon>
        <taxon>Fabales</taxon>
        <taxon>Fabaceae</taxon>
        <taxon>Papilionoideae</taxon>
        <taxon>50 kb inversion clade</taxon>
        <taxon>dalbergioids sensu lato</taxon>
        <taxon>Dalbergieae</taxon>
        <taxon>Pterocarpus clade</taxon>
        <taxon>Arachis</taxon>
    </lineage>
</organism>
<evidence type="ECO:0000313" key="2">
    <source>
        <dbReference type="EMBL" id="RYR50087.1"/>
    </source>
</evidence>
<evidence type="ECO:0000256" key="1">
    <source>
        <dbReference type="SAM" id="MobiDB-lite"/>
    </source>
</evidence>
<protein>
    <submittedName>
        <fullName evidence="2">Uncharacterized protein</fullName>
    </submittedName>
</protein>
<proteinExistence type="predicted"/>
<sequence>MWEKNHGSENQTGSTGLTGNRSPIRSRALSRRYRQSPATEVSLLSSAPSAKVIDRSDSSNSSPNLFADAENQTMDTLKSEEVSAAVSSSTR</sequence>
<dbReference type="EMBL" id="SDMP01000007">
    <property type="protein sequence ID" value="RYR50085.1"/>
    <property type="molecule type" value="Genomic_DNA"/>
</dbReference>
<feature type="compositionally biased region" description="Polar residues" evidence="1">
    <location>
        <begin position="36"/>
        <end position="48"/>
    </location>
</feature>
<reference evidence="2 3" key="1">
    <citation type="submission" date="2019-01" db="EMBL/GenBank/DDBJ databases">
        <title>Sequencing of cultivated peanut Arachis hypogaea provides insights into genome evolution and oil improvement.</title>
        <authorList>
            <person name="Chen X."/>
        </authorList>
    </citation>
    <scope>NUCLEOTIDE SEQUENCE [LARGE SCALE GENOMIC DNA]</scope>
    <source>
        <strain evidence="3">cv. Fuhuasheng</strain>
        <strain evidence="2">GDAAS-fuhuasheng2018</strain>
        <tissue evidence="2">Leaves</tissue>
    </source>
</reference>
<feature type="compositionally biased region" description="Polar residues" evidence="1">
    <location>
        <begin position="58"/>
        <end position="76"/>
    </location>
</feature>
<feature type="region of interest" description="Disordered" evidence="1">
    <location>
        <begin position="1"/>
        <end position="91"/>
    </location>
</feature>
<dbReference type="AlphaFoldDB" id="A0A445CGR1"/>
<name>A0A445CGR1_ARAHY</name>
<dbReference type="Proteomes" id="UP000289738">
    <property type="component" value="Chromosome A07"/>
</dbReference>